<dbReference type="EMBL" id="CP139960">
    <property type="protein sequence ID" value="WQD38059.1"/>
    <property type="molecule type" value="Genomic_DNA"/>
</dbReference>
<proteinExistence type="predicted"/>
<dbReference type="InterPro" id="IPR025404">
    <property type="entry name" value="DUF4130"/>
</dbReference>
<dbReference type="NCBIfam" id="TIGR03915">
    <property type="entry name" value="SAM_7_link_chp"/>
    <property type="match status" value="1"/>
</dbReference>
<dbReference type="InterPro" id="IPR023875">
    <property type="entry name" value="DNA_repair_put"/>
</dbReference>
<accession>A0ABZ0W5U9</accession>
<name>A0ABZ0W5U9_9BACT</name>
<feature type="domain" description="DUF4130" evidence="1">
    <location>
        <begin position="83"/>
        <end position="251"/>
    </location>
</feature>
<dbReference type="RefSeq" id="WP_114790811.1">
    <property type="nucleotide sequence ID" value="NZ_CP139960.1"/>
</dbReference>
<sequence>MDYLFDGSFKGMLTAVFDCFERKDFNARLYPSASHQNSVFGIIHHVNTNDAGAQRVWKGLMSRLPAIDVRKIYVAYLSEIPEVYDKLFRLMVDVFRNSGDVMKNYGDGDILFITQVAKKVEREKHRMKAFIRFQKSKDQLYFATMEPDFNVLPLITRFFKERYADQQWLIYDNKRRYGAYYDTKTLSEIELNVLDITTDAMATDAVTLDEQEALYAALWKDYFKSTNIASRKNTRLHVRHVPKRYWRYLTEKQV</sequence>
<reference evidence="2 3" key="1">
    <citation type="submission" date="2023-12" db="EMBL/GenBank/DDBJ databases">
        <title>Genome sequencing and assembly of bacterial species from a model synthetic community.</title>
        <authorList>
            <person name="Hogle S.L."/>
        </authorList>
    </citation>
    <scope>NUCLEOTIDE SEQUENCE [LARGE SCALE GENOMIC DNA]</scope>
    <source>
        <strain evidence="2 3">HAMBI_3031</strain>
    </source>
</reference>
<evidence type="ECO:0000259" key="1">
    <source>
        <dbReference type="Pfam" id="PF13566"/>
    </source>
</evidence>
<keyword evidence="3" id="KW-1185">Reference proteome</keyword>
<evidence type="ECO:0000313" key="3">
    <source>
        <dbReference type="Proteomes" id="UP001325680"/>
    </source>
</evidence>
<dbReference type="Proteomes" id="UP001325680">
    <property type="component" value="Chromosome"/>
</dbReference>
<organism evidence="2 3">
    <name type="scientific">Niabella yanshanensis</name>
    <dbReference type="NCBI Taxonomy" id="577386"/>
    <lineage>
        <taxon>Bacteria</taxon>
        <taxon>Pseudomonadati</taxon>
        <taxon>Bacteroidota</taxon>
        <taxon>Chitinophagia</taxon>
        <taxon>Chitinophagales</taxon>
        <taxon>Chitinophagaceae</taxon>
        <taxon>Niabella</taxon>
    </lineage>
</organism>
<dbReference type="Pfam" id="PF13566">
    <property type="entry name" value="DUF4130"/>
    <property type="match status" value="1"/>
</dbReference>
<gene>
    <name evidence="2" type="ORF">U0035_20540</name>
</gene>
<evidence type="ECO:0000313" key="2">
    <source>
        <dbReference type="EMBL" id="WQD38059.1"/>
    </source>
</evidence>
<protein>
    <submittedName>
        <fullName evidence="2">TIGR03915 family putative DNA repair protein</fullName>
    </submittedName>
</protein>